<dbReference type="Proteomes" id="UP000253664">
    <property type="component" value="Unassembled WGS sequence"/>
</dbReference>
<dbReference type="EMBL" id="LKCN02000014">
    <property type="protein sequence ID" value="RCI09770.1"/>
    <property type="molecule type" value="Genomic_DNA"/>
</dbReference>
<sequence>MHSVSRVIRGLATASATTRRLASAPGVSSTLLAGLPWSFLVRFAPRRNPVPGRAGPSKPLRKPHPRLLRLDPITALLASPASFANRPLWFLPRRSKALSHSSHHRHGRRYSSAGLGHPVPVPAGMMLDVAGRIVGQRAKPAGGDATNSPPTYESPRDGGPTLLLLMDEPCSLVRRRASADLGSLLVVCLVGLMHDMQQYQQWEADRNPRAWSYPVMEATLALWRTAMGLHRRHFASLAFHPYRRRTAHQKRPCFLALVLVPPDEREHKTTHSSSPLFLRCWKGVRFFIRTSASCSDLARLKRPGQRLPSLAEPEVRLTPKAGMRLSTGELSRLPGPDQVRMAPSHLVPSISLGPSRSSMIWLDQIAQHPQDSLPAALLIHGRANGKPAEGKRLILGVLKHLVPSGRRPSTTRRPGTPAGTLLLEPMPLTVDATTWLKPACAGKEAETSIMSLRFWLYDRILPPYLANVSPDASPHGLSAQRVNCSLISGAATPWIILEGLNYPYLVPRRGKERQAVRHIDMFRLAYLFFFSSMPYQAFVQRWSSLMISGSAIMRHGAALQRPGDNKPISKLAGRTEHVHGDHPAECLGLDHARLCDASRHMGTVEDGRGA</sequence>
<feature type="region of interest" description="Disordered" evidence="1">
    <location>
        <begin position="138"/>
        <end position="159"/>
    </location>
</feature>
<evidence type="ECO:0000313" key="2">
    <source>
        <dbReference type="EMBL" id="RCI09770.1"/>
    </source>
</evidence>
<comment type="caution">
    <text evidence="2">The sequence shown here is derived from an EMBL/GenBank/DDBJ whole genome shotgun (WGS) entry which is preliminary data.</text>
</comment>
<evidence type="ECO:0000256" key="1">
    <source>
        <dbReference type="SAM" id="MobiDB-lite"/>
    </source>
</evidence>
<reference evidence="2 3" key="1">
    <citation type="journal article" date="2015" name="BMC Genomics">
        <title>Insights from the genome of Ophiocordyceps polyrhachis-furcata to pathogenicity and host specificity in insect fungi.</title>
        <authorList>
            <person name="Wichadakul D."/>
            <person name="Kobmoo N."/>
            <person name="Ingsriswang S."/>
            <person name="Tangphatsornruang S."/>
            <person name="Chantasingh D."/>
            <person name="Luangsa-ard J.J."/>
            <person name="Eurwilaichitr L."/>
        </authorList>
    </citation>
    <scope>NUCLEOTIDE SEQUENCE [LARGE SCALE GENOMIC DNA]</scope>
    <source>
        <strain evidence="2 3">BCC 54312</strain>
    </source>
</reference>
<proteinExistence type="predicted"/>
<dbReference type="AlphaFoldDB" id="A0A367L5R7"/>
<gene>
    <name evidence="2" type="ORF">L249_4055</name>
</gene>
<organism evidence="2 3">
    <name type="scientific">Ophiocordyceps polyrhachis-furcata BCC 54312</name>
    <dbReference type="NCBI Taxonomy" id="1330021"/>
    <lineage>
        <taxon>Eukaryota</taxon>
        <taxon>Fungi</taxon>
        <taxon>Dikarya</taxon>
        <taxon>Ascomycota</taxon>
        <taxon>Pezizomycotina</taxon>
        <taxon>Sordariomycetes</taxon>
        <taxon>Hypocreomycetidae</taxon>
        <taxon>Hypocreales</taxon>
        <taxon>Ophiocordycipitaceae</taxon>
        <taxon>Ophiocordyceps</taxon>
    </lineage>
</organism>
<name>A0A367L5R7_9HYPO</name>
<keyword evidence="3" id="KW-1185">Reference proteome</keyword>
<evidence type="ECO:0000313" key="3">
    <source>
        <dbReference type="Proteomes" id="UP000253664"/>
    </source>
</evidence>
<protein>
    <submittedName>
        <fullName evidence="2">Uncharacterized protein</fullName>
    </submittedName>
</protein>
<accession>A0A367L5R7</accession>
<dbReference type="OrthoDB" id="4926114at2759"/>